<sequence length="64" mass="7370">MSKLQVFKYKLGQAVQVIISGEKGHIKARAEYIHSASQYLIHYQAADGRARDAWFDEYELSHTD</sequence>
<name>A0A2S8PTR2_9GAMM</name>
<evidence type="ECO:0000313" key="1">
    <source>
        <dbReference type="EMBL" id="PQQ22146.1"/>
    </source>
</evidence>
<dbReference type="RefSeq" id="WP_105397029.1">
    <property type="nucleotide sequence ID" value="NZ_CAWNTA010000054.1"/>
</dbReference>
<evidence type="ECO:0008006" key="3">
    <source>
        <dbReference type="Google" id="ProtNLM"/>
    </source>
</evidence>
<protein>
    <recommendedName>
        <fullName evidence="3">DUF2158 domain-containing protein</fullName>
    </recommendedName>
</protein>
<keyword evidence="2" id="KW-1185">Reference proteome</keyword>
<organism evidence="1 2">
    <name type="scientific">Photorhabdus hindustanensis</name>
    <dbReference type="NCBI Taxonomy" id="2918802"/>
    <lineage>
        <taxon>Bacteria</taxon>
        <taxon>Pseudomonadati</taxon>
        <taxon>Pseudomonadota</taxon>
        <taxon>Gammaproteobacteria</taxon>
        <taxon>Enterobacterales</taxon>
        <taxon>Morganellaceae</taxon>
        <taxon>Photorhabdus</taxon>
    </lineage>
</organism>
<reference evidence="1 2" key="1">
    <citation type="submission" date="2018-02" db="EMBL/GenBank/DDBJ databases">
        <title>Five New Genomes of Indian Photorhabdus Isolates TSA.</title>
        <authorList>
            <person name="Dubay B."/>
            <person name="Somvanshi V.S."/>
        </authorList>
    </citation>
    <scope>NUCLEOTIDE SEQUENCE [LARGE SCALE GENOMIC DNA]</scope>
    <source>
        <strain evidence="1 2">H1</strain>
    </source>
</reference>
<dbReference type="Proteomes" id="UP000239550">
    <property type="component" value="Unassembled WGS sequence"/>
</dbReference>
<dbReference type="EMBL" id="PUWT01000146">
    <property type="protein sequence ID" value="PQQ22146.1"/>
    <property type="molecule type" value="Genomic_DNA"/>
</dbReference>
<dbReference type="AlphaFoldDB" id="A0A2S8PTR2"/>
<comment type="caution">
    <text evidence="1">The sequence shown here is derived from an EMBL/GenBank/DDBJ whole genome shotgun (WGS) entry which is preliminary data.</text>
</comment>
<proteinExistence type="predicted"/>
<accession>A0A2S8PTR2</accession>
<evidence type="ECO:0000313" key="2">
    <source>
        <dbReference type="Proteomes" id="UP000239550"/>
    </source>
</evidence>
<gene>
    <name evidence="1" type="ORF">C6H66_24690</name>
</gene>